<proteinExistence type="predicted"/>
<dbReference type="RefSeq" id="WP_282545286.1">
    <property type="nucleotide sequence ID" value="NZ_JASCIQ010000032.1"/>
</dbReference>
<dbReference type="Proteomes" id="UP001223978">
    <property type="component" value="Unassembled WGS sequence"/>
</dbReference>
<comment type="caution">
    <text evidence="1">The sequence shown here is derived from an EMBL/GenBank/DDBJ whole genome shotgun (WGS) entry which is preliminary data.</text>
</comment>
<dbReference type="EMBL" id="JASCIQ010000032">
    <property type="protein sequence ID" value="MDI3407366.1"/>
    <property type="molecule type" value="Genomic_DNA"/>
</dbReference>
<sequence length="216" mass="22869">MGVALLAVAGGVWWVWGGEDAEPRTAAVPDTLCKTSISTRLVKKMLPPGPYLSAGTDGDPWTDIDDLLQSDDTDDPGYARCTVHASAEPGEEGYVVVLVQLWPVADAREVMQTHEEGGSMPSDGRSITWGPALGYMSPADTELAVRCTPPKGSGFTNHHALTVTIEPNPKVAGRPHTAELSAQLAAEVMRYAVQQAAHCTDTPTLPTQTGAVRHDG</sequence>
<evidence type="ECO:0000313" key="2">
    <source>
        <dbReference type="Proteomes" id="UP001223978"/>
    </source>
</evidence>
<accession>A0ABT6SJD7</accession>
<keyword evidence="2" id="KW-1185">Reference proteome</keyword>
<reference evidence="1 2" key="1">
    <citation type="submission" date="2023-05" db="EMBL/GenBank/DDBJ databases">
        <title>Draft genome sequence of Streptomyces sp. B-S-A6 isolated from a cave soil in Thailand.</title>
        <authorList>
            <person name="Chamroensaksri N."/>
            <person name="Muangham S."/>
        </authorList>
    </citation>
    <scope>NUCLEOTIDE SEQUENCE [LARGE SCALE GENOMIC DNA]</scope>
    <source>
        <strain evidence="1 2">B-S-A6</strain>
    </source>
</reference>
<name>A0ABT6SJD7_9ACTN</name>
<organism evidence="1 2">
    <name type="scientific">Streptomyces cavernicola</name>
    <dbReference type="NCBI Taxonomy" id="3043613"/>
    <lineage>
        <taxon>Bacteria</taxon>
        <taxon>Bacillati</taxon>
        <taxon>Actinomycetota</taxon>
        <taxon>Actinomycetes</taxon>
        <taxon>Kitasatosporales</taxon>
        <taxon>Streptomycetaceae</taxon>
        <taxon>Streptomyces</taxon>
    </lineage>
</organism>
<gene>
    <name evidence="1" type="ORF">QIS96_26595</name>
</gene>
<evidence type="ECO:0008006" key="3">
    <source>
        <dbReference type="Google" id="ProtNLM"/>
    </source>
</evidence>
<evidence type="ECO:0000313" key="1">
    <source>
        <dbReference type="EMBL" id="MDI3407366.1"/>
    </source>
</evidence>
<protein>
    <recommendedName>
        <fullName evidence="3">DUF3558 domain-containing protein</fullName>
    </recommendedName>
</protein>